<accession>A0A0P8AKC0</accession>
<reference evidence="1 2" key="1">
    <citation type="submission" date="2015-09" db="EMBL/GenBank/DDBJ databases">
        <title>Identification and resolution of microdiversity through metagenomic sequencing of parallel consortia.</title>
        <authorList>
            <person name="Nelson W.C."/>
            <person name="Romine M.F."/>
            <person name="Lindemann S.R."/>
        </authorList>
    </citation>
    <scope>NUCLEOTIDE SEQUENCE [LARGE SCALE GENOMIC DNA]</scope>
    <source>
        <strain evidence="1">HL-49</strain>
    </source>
</reference>
<dbReference type="EMBL" id="LJXT01000044">
    <property type="protein sequence ID" value="KPQ16028.1"/>
    <property type="molecule type" value="Genomic_DNA"/>
</dbReference>
<comment type="caution">
    <text evidence="1">The sequence shown here is derived from an EMBL/GenBank/DDBJ whole genome shotgun (WGS) entry which is preliminary data.</text>
</comment>
<dbReference type="Proteomes" id="UP000050421">
    <property type="component" value="Unassembled WGS sequence"/>
</dbReference>
<dbReference type="Pfam" id="PF19268">
    <property type="entry name" value="CIS_TMP"/>
    <property type="match status" value="1"/>
</dbReference>
<dbReference type="STRING" id="1305737.GCA_000526355_02685"/>
<dbReference type="InterPro" id="IPR045538">
    <property type="entry name" value="CIS_TMP"/>
</dbReference>
<sequence length="511" mass="59504">MARHMIHTQRLELNYAKEELARADQNRWGEIYEKELLPVMEEIFDRYEQNGIHLRLDRLDLNLGSIPPNLDLDILKSRLKNQLEDQLAVSLDKKLKGKDFEKRSQDSNDTSFPSDEESHSTWELFIHLLRYGSRPWWSSTSKKPSLKTVLQALIEAESPKLIEALKQKNFTSQEWIRLIQVLDFQKTYDLLSLHNPHFSVNARRLYSACRKLLVNNWLTKDQLEELLIEFFMMDLNPFSEKSEEEIRKFSAAIFKPDLETNSDFFIHLMAWLLSKKTPEMTAPKIREVGKELLTKSRTYGFYRSWSSTGERRESLLKKFTEAYLQYSKQKVKEKPKRLDTPKPQSDEVFTISNAGLVILGPFLKHFFSNLGYLEDKNFKDQSSQERAALLLQNLVDPNAEYAEEDLLLNKILCGIPIHRSIPVKASFSESEKEESASLLESVAHHWEALKTTSGSSMAKGFFPREGSIRTIDAGYKLQVNRLSIDILIDRLPWAISIIKLPWMDQTLITEW</sequence>
<protein>
    <submittedName>
        <fullName evidence="1">Uncharacterized protein</fullName>
    </submittedName>
</protein>
<gene>
    <name evidence="1" type="ORF">HLUCCX10_08390</name>
</gene>
<dbReference type="eggNOG" id="COG4942">
    <property type="taxonomic scope" value="Bacteria"/>
</dbReference>
<dbReference type="OrthoDB" id="1488184at2"/>
<evidence type="ECO:0000313" key="1">
    <source>
        <dbReference type="EMBL" id="KPQ16028.1"/>
    </source>
</evidence>
<dbReference type="PATRIC" id="fig|1305737.6.peg.3133"/>
<name>A0A0P8AKC0_9BACT</name>
<dbReference type="AlphaFoldDB" id="A0A0P8AKC0"/>
<organism evidence="1 2">
    <name type="scientific">Algoriphagus marincola HL-49</name>
    <dbReference type="NCBI Taxonomy" id="1305737"/>
    <lineage>
        <taxon>Bacteria</taxon>
        <taxon>Pseudomonadati</taxon>
        <taxon>Bacteroidota</taxon>
        <taxon>Cytophagia</taxon>
        <taxon>Cytophagales</taxon>
        <taxon>Cyclobacteriaceae</taxon>
        <taxon>Algoriphagus</taxon>
    </lineage>
</organism>
<evidence type="ECO:0000313" key="2">
    <source>
        <dbReference type="Proteomes" id="UP000050421"/>
    </source>
</evidence>
<proteinExistence type="predicted"/>